<comment type="subcellular location">
    <subcellularLocation>
        <location evidence="9">Cell membrane</location>
        <topology evidence="9">Multi-pass membrane protein</topology>
    </subcellularLocation>
</comment>
<dbReference type="PANTHER" id="PTHR30607:SF2">
    <property type="entry name" value="POTASSIUM-TRANSPORTING ATPASE POTASSIUM-BINDING SUBUNIT"/>
    <property type="match status" value="1"/>
</dbReference>
<dbReference type="AlphaFoldDB" id="A0A6B9ZAC5"/>
<evidence type="ECO:0000256" key="3">
    <source>
        <dbReference type="ARBA" id="ARBA00022538"/>
    </source>
</evidence>
<feature type="transmembrane region" description="Helical" evidence="9">
    <location>
        <begin position="283"/>
        <end position="302"/>
    </location>
</feature>
<accession>A0A6B9ZAC5</accession>
<evidence type="ECO:0000256" key="6">
    <source>
        <dbReference type="ARBA" id="ARBA00022989"/>
    </source>
</evidence>
<keyword evidence="5 9" id="KW-0630">Potassium</keyword>
<dbReference type="PIRSF" id="PIRSF001294">
    <property type="entry name" value="K_ATPaseA"/>
    <property type="match status" value="1"/>
</dbReference>
<comment type="similarity">
    <text evidence="9">Belongs to the KdpA family.</text>
</comment>
<keyword evidence="2 9" id="KW-1003">Cell membrane</keyword>
<feature type="transmembrane region" description="Helical" evidence="9">
    <location>
        <begin position="540"/>
        <end position="564"/>
    </location>
</feature>
<dbReference type="GO" id="GO:0008556">
    <property type="term" value="F:P-type potassium transmembrane transporter activity"/>
    <property type="evidence" value="ECO:0007669"/>
    <property type="project" value="InterPro"/>
</dbReference>
<dbReference type="EMBL" id="CP048113">
    <property type="protein sequence ID" value="QHS59036.1"/>
    <property type="molecule type" value="Genomic_DNA"/>
</dbReference>
<protein>
    <recommendedName>
        <fullName evidence="9">Potassium-transporting ATPase potassium-binding subunit</fullName>
    </recommendedName>
    <alternativeName>
        <fullName evidence="9">ATP phosphohydrolase [potassium-transporting] A chain</fullName>
    </alternativeName>
    <alternativeName>
        <fullName evidence="9">Potassium-binding and translocating subunit A</fullName>
    </alternativeName>
    <alternativeName>
        <fullName evidence="9">Potassium-translocating ATPase A chain</fullName>
    </alternativeName>
</protein>
<keyword evidence="3 9" id="KW-0633">Potassium transport</keyword>
<keyword evidence="11" id="KW-1185">Reference proteome</keyword>
<keyword evidence="8 9" id="KW-0472">Membrane</keyword>
<evidence type="ECO:0000256" key="1">
    <source>
        <dbReference type="ARBA" id="ARBA00022448"/>
    </source>
</evidence>
<dbReference type="NCBIfam" id="TIGR00680">
    <property type="entry name" value="kdpA"/>
    <property type="match status" value="1"/>
</dbReference>
<evidence type="ECO:0000313" key="11">
    <source>
        <dbReference type="Proteomes" id="UP000476411"/>
    </source>
</evidence>
<name>A0A6B9ZAC5_9BACT</name>
<evidence type="ECO:0000256" key="8">
    <source>
        <dbReference type="ARBA" id="ARBA00023136"/>
    </source>
</evidence>
<keyword evidence="7 9" id="KW-0406">Ion transport</keyword>
<dbReference type="RefSeq" id="WP_162330738.1">
    <property type="nucleotide sequence ID" value="NZ_CP048113.1"/>
</dbReference>
<evidence type="ECO:0000256" key="4">
    <source>
        <dbReference type="ARBA" id="ARBA00022692"/>
    </source>
</evidence>
<evidence type="ECO:0000256" key="5">
    <source>
        <dbReference type="ARBA" id="ARBA00022958"/>
    </source>
</evidence>
<keyword evidence="4 9" id="KW-0812">Transmembrane</keyword>
<comment type="subunit">
    <text evidence="9">The system is composed of three essential subunits: KdpA, KdpB and KdpC.</text>
</comment>
<comment type="function">
    <text evidence="9">Part of the high-affinity ATP-driven potassium transport (or Kdp) system, which catalyzes the hydrolysis of ATP coupled with the electrogenic transport of potassium into the cytoplasm. This subunit binds the extracellular potassium ions and delivers the ions to the membrane domain of KdpB through an intramembrane tunnel.</text>
</comment>
<evidence type="ECO:0000313" key="10">
    <source>
        <dbReference type="EMBL" id="QHS59036.1"/>
    </source>
</evidence>
<feature type="transmembrane region" description="Helical" evidence="9">
    <location>
        <begin position="66"/>
        <end position="85"/>
    </location>
</feature>
<feature type="transmembrane region" description="Helical" evidence="9">
    <location>
        <begin position="420"/>
        <end position="441"/>
    </location>
</feature>
<keyword evidence="1 9" id="KW-0813">Transport</keyword>
<dbReference type="InterPro" id="IPR004623">
    <property type="entry name" value="KdpA"/>
</dbReference>
<feature type="transmembrane region" description="Helical" evidence="9">
    <location>
        <begin position="490"/>
        <end position="519"/>
    </location>
</feature>
<organism evidence="10 11">
    <name type="scientific">Chitinophaga agri</name>
    <dbReference type="NCBI Taxonomy" id="2703787"/>
    <lineage>
        <taxon>Bacteria</taxon>
        <taxon>Pseudomonadati</taxon>
        <taxon>Bacteroidota</taxon>
        <taxon>Chitinophagia</taxon>
        <taxon>Chitinophagales</taxon>
        <taxon>Chitinophagaceae</taxon>
        <taxon>Chitinophaga</taxon>
    </lineage>
</organism>
<feature type="transmembrane region" description="Helical" evidence="9">
    <location>
        <begin position="175"/>
        <end position="193"/>
    </location>
</feature>
<feature type="transmembrane region" description="Helical" evidence="9">
    <location>
        <begin position="128"/>
        <end position="154"/>
    </location>
</feature>
<reference evidence="10 11" key="1">
    <citation type="submission" date="2020-01" db="EMBL/GenBank/DDBJ databases">
        <title>Complete genome sequence of Chitinophaga sp. H33E-04 isolated from quinoa roots.</title>
        <authorList>
            <person name="Weon H.-Y."/>
            <person name="Lee S.A."/>
        </authorList>
    </citation>
    <scope>NUCLEOTIDE SEQUENCE [LARGE SCALE GENOMIC DNA]</scope>
    <source>
        <strain evidence="10 11">H33E-04</strain>
    </source>
</reference>
<evidence type="ECO:0000256" key="2">
    <source>
        <dbReference type="ARBA" id="ARBA00022475"/>
    </source>
</evidence>
<dbReference type="PANTHER" id="PTHR30607">
    <property type="entry name" value="POTASSIUM-TRANSPORTING ATPASE A CHAIN"/>
    <property type="match status" value="1"/>
</dbReference>
<dbReference type="KEGG" id="chih:GWR21_05335"/>
<dbReference type="Proteomes" id="UP000476411">
    <property type="component" value="Chromosome"/>
</dbReference>
<gene>
    <name evidence="9 10" type="primary">kdpA</name>
    <name evidence="10" type="ORF">GWR21_05335</name>
</gene>
<dbReference type="Pfam" id="PF03814">
    <property type="entry name" value="KdpA"/>
    <property type="match status" value="1"/>
</dbReference>
<sequence length="573" mass="62860">MKSEIIGILFTFILTLVIAFPLGKYIAKVFQGERTITDFLHPAERFIYRICGIDPHQEMNWKQHMAAMLSINLVWLIYAFFILLFQSHLPLNPDGNPDMTPDLAFNTAISFLVNCNLQHYSGETGVTYLTQLIVITFLQFVSAATGVAAVAVLFRAFAEKTTEKLGNFFVFFTKTITRILLPLSIVMAIILAFNGTPASFDGKDSIVTLQGDSVQVSRGPAAGMIAIKHLGTNGGGWFGTNSTHPLENPNYLTNIVEITAQVILPMALVFAFGCFIRRRKLGYVIFGVMTVGMLTLMIPNMLSEMGGNPMLHQLGLKDITAMEGKEIRIGVPASAYWQVMTTIISTGSVNSMHDSAMPLSGAMQMLGMMTNCFYGGKGVGLLNYFIFLIIAVFISGLMVGRTPEFMGRKVEAREMKIAAIIALFHPFLVLVGTALSAYFAAHHPQLAWSVQPANWFNNPSNHGFSEMLYEYTSSSANNGSGFEGLSDNNVFWNITTGIVMILGRFIPIIGPVAIAGILARKKYIPESAGTLQTDTTTFGIMTYAVIMIIAALAFFPALTLGPIAEYFTKYQVF</sequence>
<dbReference type="HAMAP" id="MF_00275">
    <property type="entry name" value="KdpA"/>
    <property type="match status" value="1"/>
</dbReference>
<evidence type="ECO:0000256" key="7">
    <source>
        <dbReference type="ARBA" id="ARBA00023065"/>
    </source>
</evidence>
<keyword evidence="6 9" id="KW-1133">Transmembrane helix</keyword>
<dbReference type="GO" id="GO:0005886">
    <property type="term" value="C:plasma membrane"/>
    <property type="evidence" value="ECO:0007669"/>
    <property type="project" value="UniProtKB-SubCell"/>
</dbReference>
<evidence type="ECO:0000256" key="9">
    <source>
        <dbReference type="HAMAP-Rule" id="MF_00275"/>
    </source>
</evidence>
<dbReference type="GO" id="GO:0030955">
    <property type="term" value="F:potassium ion binding"/>
    <property type="evidence" value="ECO:0007669"/>
    <property type="project" value="UniProtKB-UniRule"/>
</dbReference>
<feature type="transmembrane region" description="Helical" evidence="9">
    <location>
        <begin position="6"/>
        <end position="27"/>
    </location>
</feature>
<proteinExistence type="inferred from homology"/>
<feature type="transmembrane region" description="Helical" evidence="9">
    <location>
        <begin position="381"/>
        <end position="399"/>
    </location>
</feature>
<feature type="transmembrane region" description="Helical" evidence="9">
    <location>
        <begin position="258"/>
        <end position="276"/>
    </location>
</feature>